<proteinExistence type="evidence at transcript level"/>
<protein>
    <recommendedName>
        <fullName evidence="3">Serine-rich protein-like protein</fullName>
    </recommendedName>
</protein>
<evidence type="ECO:0000313" key="2">
    <source>
        <dbReference type="EMBL" id="ABK21216.1"/>
    </source>
</evidence>
<dbReference type="PANTHER" id="PTHR33132">
    <property type="entry name" value="OSJNBB0118P14.9 PROTEIN"/>
    <property type="match status" value="1"/>
</dbReference>
<organism evidence="2">
    <name type="scientific">Picea sitchensis</name>
    <name type="common">Sitka spruce</name>
    <name type="synonym">Pinus sitchensis</name>
    <dbReference type="NCBI Taxonomy" id="3332"/>
    <lineage>
        <taxon>Eukaryota</taxon>
        <taxon>Viridiplantae</taxon>
        <taxon>Streptophyta</taxon>
        <taxon>Embryophyta</taxon>
        <taxon>Tracheophyta</taxon>
        <taxon>Spermatophyta</taxon>
        <taxon>Pinopsida</taxon>
        <taxon>Pinidae</taxon>
        <taxon>Conifers I</taxon>
        <taxon>Pinales</taxon>
        <taxon>Pinaceae</taxon>
        <taxon>Picea</taxon>
    </lineage>
</organism>
<reference evidence="2" key="1">
    <citation type="journal article" date="2008" name="BMC Genomics">
        <title>A conifer genomics resource of 200,000 spruce (Picea spp.) ESTs and 6,464 high-quality, sequence-finished full-length cDNAs for Sitka spruce (Picea sitchensis).</title>
        <authorList>
            <person name="Ralph S.G."/>
            <person name="Chun H.J."/>
            <person name="Kolosova N."/>
            <person name="Cooper D."/>
            <person name="Oddy C."/>
            <person name="Ritland C.E."/>
            <person name="Kirkpatrick R."/>
            <person name="Moore R."/>
            <person name="Barber S."/>
            <person name="Holt R.A."/>
            <person name="Jones S.J."/>
            <person name="Marra M.A."/>
            <person name="Douglas C.J."/>
            <person name="Ritland K."/>
            <person name="Bohlmann J."/>
        </authorList>
    </citation>
    <scope>NUCLEOTIDE SEQUENCE</scope>
    <source>
        <tissue evidence="2">Bark</tissue>
    </source>
</reference>
<evidence type="ECO:0000256" key="1">
    <source>
        <dbReference type="SAM" id="MobiDB-lite"/>
    </source>
</evidence>
<dbReference type="EMBL" id="EF081835">
    <property type="protein sequence ID" value="ABK21216.1"/>
    <property type="molecule type" value="mRNA"/>
</dbReference>
<dbReference type="PANTHER" id="PTHR33132:SF135">
    <property type="entry name" value="OS02G0799700 PROTEIN"/>
    <property type="match status" value="1"/>
</dbReference>
<accession>A9NKQ5</accession>
<evidence type="ECO:0008006" key="3">
    <source>
        <dbReference type="Google" id="ProtNLM"/>
    </source>
</evidence>
<sequence>MEARSRSSSAPVLPVAFALQRSQSPTRHFTSPSSSSAFNFAVHRTLSPTRATLGLDRSASQVRSAGRPISPKGGAAMKPIPCAPPRKTCMCSPTNHPGSFRCKLHRNSNNSSSSTMHSQLNARRSAMTNSLVRIGGVEGEWVRRALTALIRPSSHHMRRRASFQLRPSRLCHMTTAEAVS</sequence>
<dbReference type="AlphaFoldDB" id="A9NKQ5"/>
<name>A9NKQ5_PICSI</name>
<feature type="region of interest" description="Disordered" evidence="1">
    <location>
        <begin position="54"/>
        <end position="78"/>
    </location>
</feature>